<dbReference type="HOGENOM" id="CLU_965134_0_0_6"/>
<dbReference type="EC" id="2.4.2.37" evidence="1"/>
<dbReference type="Proteomes" id="UP000009080">
    <property type="component" value="Chromosome"/>
</dbReference>
<dbReference type="RefSeq" id="WP_015817626.1">
    <property type="nucleotide sequence ID" value="NC_012997.1"/>
</dbReference>
<dbReference type="eggNOG" id="ENOG502Z8KN">
    <property type="taxonomic scope" value="Bacteria"/>
</dbReference>
<protein>
    <submittedName>
        <fullName evidence="1">NAD(+)--dinitrogen-reductase ADP-D-ribosyltransferase</fullName>
        <ecNumber evidence="1">2.4.2.37</ecNumber>
    </submittedName>
</protein>
<dbReference type="STRING" id="377629.TERTU_0343"/>
<keyword evidence="1" id="KW-0808">Transferase</keyword>
<proteinExistence type="predicted"/>
<dbReference type="InterPro" id="IPR009953">
    <property type="entry name" value="DRA_trans"/>
</dbReference>
<reference evidence="1 2" key="1">
    <citation type="journal article" date="2009" name="PLoS ONE">
        <title>The complete genome of Teredinibacter turnerae T7901: an intracellular endosymbiont of marine wood-boring bivalves (shipworms).</title>
        <authorList>
            <person name="Yang J.C."/>
            <person name="Madupu R."/>
            <person name="Durkin A.S."/>
            <person name="Ekborg N.A."/>
            <person name="Pedamallu C.S."/>
            <person name="Hostetler J.B."/>
            <person name="Radune D."/>
            <person name="Toms B.S."/>
            <person name="Henrissat B."/>
            <person name="Coutinho P.M."/>
            <person name="Schwarz S."/>
            <person name="Field L."/>
            <person name="Trindade-Silva A.E."/>
            <person name="Soares C.A.G."/>
            <person name="Elshahawi S."/>
            <person name="Hanora A."/>
            <person name="Schmidt E.W."/>
            <person name="Haygood M.G."/>
            <person name="Posfai J."/>
            <person name="Benner J."/>
            <person name="Madinger C."/>
            <person name="Nove J."/>
            <person name="Anton B."/>
            <person name="Chaudhary K."/>
            <person name="Foster J."/>
            <person name="Holman A."/>
            <person name="Kumar S."/>
            <person name="Lessard P.A."/>
            <person name="Luyten Y.A."/>
            <person name="Slatko B."/>
            <person name="Wood N."/>
            <person name="Wu B."/>
            <person name="Teplitski M."/>
            <person name="Mougous J.D."/>
            <person name="Ward N."/>
            <person name="Eisen J.A."/>
            <person name="Badger J.H."/>
            <person name="Distel D.L."/>
        </authorList>
    </citation>
    <scope>NUCLEOTIDE SEQUENCE [LARGE SCALE GENOMIC DNA]</scope>
    <source>
        <strain evidence="2">ATCC 39867 / T7901</strain>
    </source>
</reference>
<name>C5BM82_TERTT</name>
<dbReference type="GO" id="GO:0009399">
    <property type="term" value="P:nitrogen fixation"/>
    <property type="evidence" value="ECO:0007669"/>
    <property type="project" value="InterPro"/>
</dbReference>
<evidence type="ECO:0000313" key="1">
    <source>
        <dbReference type="EMBL" id="ACR11514.1"/>
    </source>
</evidence>
<sequence length="273" mass="31229">MNKHSCDTLPAYARSALNRCNLPAIILGGITFQLHPKALRLDSMAYLHQPFFRSIAEIHNPQKRSDCFHDYMSSCFLLDNKDEAGFNDNSRVKRAKADYLRLLRGWLFNADGIEAAVLKYWVASRFGLLCQNHNGCLRDPHGRAFAQYQADFMRGLYNANALESQLDLLYSFCQYELVRRFPRRQHWHLYRGINHLTEFDVLAYGDDHEKVLLNNLNSFSASVDTAGIFGDRVLSVAVPSSKILYFPGLLPGVLQGEEEFLVLGGVYQVKHHR</sequence>
<accession>C5BM82</accession>
<dbReference type="OrthoDB" id="183043at2"/>
<keyword evidence="2" id="KW-1185">Reference proteome</keyword>
<dbReference type="Pfam" id="PF07357">
    <property type="entry name" value="DRAT"/>
    <property type="match status" value="1"/>
</dbReference>
<dbReference type="GO" id="GO:0030701">
    <property type="term" value="F:NAD+-dinitrogen-reductase ADP-D-ribosyltransferase activity"/>
    <property type="evidence" value="ECO:0007669"/>
    <property type="project" value="UniProtKB-EC"/>
</dbReference>
<dbReference type="KEGG" id="ttu:TERTU_0343"/>
<organism evidence="1 2">
    <name type="scientific">Teredinibacter turnerae (strain ATCC 39867 / T7901)</name>
    <dbReference type="NCBI Taxonomy" id="377629"/>
    <lineage>
        <taxon>Bacteria</taxon>
        <taxon>Pseudomonadati</taxon>
        <taxon>Pseudomonadota</taxon>
        <taxon>Gammaproteobacteria</taxon>
        <taxon>Cellvibrionales</taxon>
        <taxon>Cellvibrionaceae</taxon>
        <taxon>Teredinibacter</taxon>
    </lineage>
</organism>
<dbReference type="AlphaFoldDB" id="C5BM82"/>
<keyword evidence="1" id="KW-0328">Glycosyltransferase</keyword>
<dbReference type="EMBL" id="CP001614">
    <property type="protein sequence ID" value="ACR11514.1"/>
    <property type="molecule type" value="Genomic_DNA"/>
</dbReference>
<gene>
    <name evidence="1" type="ordered locus">TERTU_0343</name>
</gene>
<evidence type="ECO:0000313" key="2">
    <source>
        <dbReference type="Proteomes" id="UP000009080"/>
    </source>
</evidence>